<dbReference type="Proteomes" id="UP000664654">
    <property type="component" value="Unassembled WGS sequence"/>
</dbReference>
<feature type="active site" description="Proton donor" evidence="14">
    <location>
        <position position="148"/>
    </location>
</feature>
<reference evidence="15" key="1">
    <citation type="submission" date="2021-03" db="EMBL/GenBank/DDBJ databases">
        <title>novel species isolated from a fishpond in China.</title>
        <authorList>
            <person name="Lu H."/>
            <person name="Cai Z."/>
        </authorList>
    </citation>
    <scope>NUCLEOTIDE SEQUENCE</scope>
    <source>
        <strain evidence="15">JCM 30855</strain>
    </source>
</reference>
<name>A0A939DR72_9ALTE</name>
<evidence type="ECO:0000256" key="13">
    <source>
        <dbReference type="ARBA" id="ARBA00048523"/>
    </source>
</evidence>
<evidence type="ECO:0000256" key="6">
    <source>
        <dbReference type="ARBA" id="ARBA00022605"/>
    </source>
</evidence>
<evidence type="ECO:0000256" key="1">
    <source>
        <dbReference type="ARBA" id="ARBA00001946"/>
    </source>
</evidence>
<dbReference type="CDD" id="cd07500">
    <property type="entry name" value="HAD_PSP"/>
    <property type="match status" value="1"/>
</dbReference>
<dbReference type="SFLD" id="SFLDG01136">
    <property type="entry name" value="C1.6:_Phosphoserine_Phosphatas"/>
    <property type="match status" value="1"/>
</dbReference>
<dbReference type="SUPFAM" id="SSF56784">
    <property type="entry name" value="HAD-like"/>
    <property type="match status" value="1"/>
</dbReference>
<evidence type="ECO:0000256" key="8">
    <source>
        <dbReference type="ARBA" id="ARBA00022801"/>
    </source>
</evidence>
<evidence type="ECO:0000256" key="11">
    <source>
        <dbReference type="ARBA" id="ARBA00031693"/>
    </source>
</evidence>
<accession>A0A939DR72</accession>
<comment type="pathway">
    <text evidence="2">Amino-acid biosynthesis; L-serine biosynthesis; L-serine from 3-phospho-D-glycerate: step 3/3.</text>
</comment>
<keyword evidence="8 15" id="KW-0378">Hydrolase</keyword>
<dbReference type="SFLD" id="SFLDF00029">
    <property type="entry name" value="phosphoserine_phosphatase"/>
    <property type="match status" value="1"/>
</dbReference>
<evidence type="ECO:0000256" key="14">
    <source>
        <dbReference type="PIRSR" id="PIRSR604469-1"/>
    </source>
</evidence>
<evidence type="ECO:0000256" key="9">
    <source>
        <dbReference type="ARBA" id="ARBA00022842"/>
    </source>
</evidence>
<dbReference type="Gene3D" id="3.40.50.1000">
    <property type="entry name" value="HAD superfamily/HAD-like"/>
    <property type="match status" value="1"/>
</dbReference>
<evidence type="ECO:0000256" key="4">
    <source>
        <dbReference type="ARBA" id="ARBA00012640"/>
    </source>
</evidence>
<dbReference type="SFLD" id="SFLDS00003">
    <property type="entry name" value="Haloacid_Dehalogenase"/>
    <property type="match status" value="1"/>
</dbReference>
<comment type="catalytic activity">
    <reaction evidence="13">
        <text>O-phospho-D-serine + H2O = D-serine + phosphate</text>
        <dbReference type="Rhea" id="RHEA:24873"/>
        <dbReference type="ChEBI" id="CHEBI:15377"/>
        <dbReference type="ChEBI" id="CHEBI:35247"/>
        <dbReference type="ChEBI" id="CHEBI:43474"/>
        <dbReference type="ChEBI" id="CHEBI:58680"/>
        <dbReference type="EC" id="3.1.3.3"/>
    </reaction>
</comment>
<organism evidence="15 16">
    <name type="scientific">Bowmanella dokdonensis</name>
    <dbReference type="NCBI Taxonomy" id="751969"/>
    <lineage>
        <taxon>Bacteria</taxon>
        <taxon>Pseudomonadati</taxon>
        <taxon>Pseudomonadota</taxon>
        <taxon>Gammaproteobacteria</taxon>
        <taxon>Alteromonadales</taxon>
        <taxon>Alteromonadaceae</taxon>
        <taxon>Bowmanella</taxon>
    </lineage>
</organism>
<evidence type="ECO:0000313" key="15">
    <source>
        <dbReference type="EMBL" id="MBN7827478.1"/>
    </source>
</evidence>
<dbReference type="GO" id="GO:0036424">
    <property type="term" value="F:L-phosphoserine phosphatase activity"/>
    <property type="evidence" value="ECO:0007669"/>
    <property type="project" value="InterPro"/>
</dbReference>
<dbReference type="NCBIfam" id="TIGR00338">
    <property type="entry name" value="serB"/>
    <property type="match status" value="1"/>
</dbReference>
<dbReference type="SFLD" id="SFLDG01137">
    <property type="entry name" value="C1.6.1:_Phosphoserine_Phosphat"/>
    <property type="match status" value="1"/>
</dbReference>
<comment type="caution">
    <text evidence="15">The sequence shown here is derived from an EMBL/GenBank/DDBJ whole genome shotgun (WGS) entry which is preliminary data.</text>
</comment>
<keyword evidence="7" id="KW-0479">Metal-binding</keyword>
<evidence type="ECO:0000256" key="12">
    <source>
        <dbReference type="ARBA" id="ARBA00048138"/>
    </source>
</evidence>
<evidence type="ECO:0000256" key="2">
    <source>
        <dbReference type="ARBA" id="ARBA00005135"/>
    </source>
</evidence>
<dbReference type="InterPro" id="IPR036412">
    <property type="entry name" value="HAD-like_sf"/>
</dbReference>
<gene>
    <name evidence="15" type="primary">serB</name>
    <name evidence="15" type="ORF">J0A66_19770</name>
</gene>
<proteinExistence type="inferred from homology"/>
<dbReference type="EMBL" id="JAFKCV010000019">
    <property type="protein sequence ID" value="MBN7827478.1"/>
    <property type="molecule type" value="Genomic_DNA"/>
</dbReference>
<keyword evidence="9" id="KW-0460">Magnesium</keyword>
<evidence type="ECO:0000313" key="16">
    <source>
        <dbReference type="Proteomes" id="UP000664654"/>
    </source>
</evidence>
<evidence type="ECO:0000256" key="5">
    <source>
        <dbReference type="ARBA" id="ARBA00015196"/>
    </source>
</evidence>
<keyword evidence="6" id="KW-0028">Amino-acid biosynthesis</keyword>
<dbReference type="GO" id="GO:0005737">
    <property type="term" value="C:cytoplasm"/>
    <property type="evidence" value="ECO:0007669"/>
    <property type="project" value="TreeGrafter"/>
</dbReference>
<protein>
    <recommendedName>
        <fullName evidence="5">Phosphoserine phosphatase</fullName>
        <ecNumber evidence="4">3.1.3.3</ecNumber>
    </recommendedName>
    <alternativeName>
        <fullName evidence="11">O-phosphoserine phosphohydrolase</fullName>
    </alternativeName>
</protein>
<dbReference type="AlphaFoldDB" id="A0A939DR72"/>
<comment type="cofactor">
    <cofactor evidence="1">
        <name>Mg(2+)</name>
        <dbReference type="ChEBI" id="CHEBI:18420"/>
    </cofactor>
</comment>
<evidence type="ECO:0000256" key="7">
    <source>
        <dbReference type="ARBA" id="ARBA00022723"/>
    </source>
</evidence>
<dbReference type="InterPro" id="IPR023214">
    <property type="entry name" value="HAD_sf"/>
</dbReference>
<dbReference type="PANTHER" id="PTHR43344">
    <property type="entry name" value="PHOSPHOSERINE PHOSPHATASE"/>
    <property type="match status" value="1"/>
</dbReference>
<dbReference type="InterPro" id="IPR050582">
    <property type="entry name" value="HAD-like_SerB"/>
</dbReference>
<sequence>MLSSHFFHQLFSIPGLALEKLGQNRLCTNLTAGQMGGLACQIGEASAVVVDSSWSLAELVVRAQSLNLEKLYTLQQALASWISFVRLQAWRPVPDEQDLAVLIEVRLHPDGLPDGTLHRMALSHQLELNLLGERPVLSRPGLLVMDMDSTVIEMECIDEIARLAGVGDEVSQVTELAMQGKLDFAQSLTRRVACLKGADQAIIQQVRDALPLMPGLERLIRVLKSHGWKVAIASGGFTFFADYLKERLSLDAAVSNLLEVQEGKLTGRVSGEIVDAKVKASTLKALAERFSVPLTQTLAMGDGANDLKMMDAAGLGVAYKAKPVVLDQAGAAIRFGGLDEALYLLKP</sequence>
<comment type="catalytic activity">
    <reaction evidence="12">
        <text>O-phospho-L-serine + H2O = L-serine + phosphate</text>
        <dbReference type="Rhea" id="RHEA:21208"/>
        <dbReference type="ChEBI" id="CHEBI:15377"/>
        <dbReference type="ChEBI" id="CHEBI:33384"/>
        <dbReference type="ChEBI" id="CHEBI:43474"/>
        <dbReference type="ChEBI" id="CHEBI:57524"/>
        <dbReference type="EC" id="3.1.3.3"/>
    </reaction>
</comment>
<dbReference type="EC" id="3.1.3.3" evidence="4"/>
<dbReference type="PANTHER" id="PTHR43344:SF2">
    <property type="entry name" value="PHOSPHOSERINE PHOSPHATASE"/>
    <property type="match status" value="1"/>
</dbReference>
<comment type="similarity">
    <text evidence="3">Belongs to the HAD-like hydrolase superfamily. SerB family.</text>
</comment>
<dbReference type="GO" id="GO:0006564">
    <property type="term" value="P:L-serine biosynthetic process"/>
    <property type="evidence" value="ECO:0007669"/>
    <property type="project" value="UniProtKB-KW"/>
</dbReference>
<feature type="active site" description="Nucleophile" evidence="14">
    <location>
        <position position="146"/>
    </location>
</feature>
<evidence type="ECO:0000256" key="3">
    <source>
        <dbReference type="ARBA" id="ARBA00009184"/>
    </source>
</evidence>
<keyword evidence="10" id="KW-0718">Serine biosynthesis</keyword>
<keyword evidence="16" id="KW-1185">Reference proteome</keyword>
<dbReference type="InterPro" id="IPR004469">
    <property type="entry name" value="PSP"/>
</dbReference>
<dbReference type="Pfam" id="PF00702">
    <property type="entry name" value="Hydrolase"/>
    <property type="match status" value="1"/>
</dbReference>
<evidence type="ECO:0000256" key="10">
    <source>
        <dbReference type="ARBA" id="ARBA00023299"/>
    </source>
</evidence>
<dbReference type="GO" id="GO:0000287">
    <property type="term" value="F:magnesium ion binding"/>
    <property type="evidence" value="ECO:0007669"/>
    <property type="project" value="TreeGrafter"/>
</dbReference>
<dbReference type="NCBIfam" id="TIGR01488">
    <property type="entry name" value="HAD-SF-IB"/>
    <property type="match status" value="1"/>
</dbReference>